<dbReference type="InterPro" id="IPR013424">
    <property type="entry name" value="Ice-binding_C"/>
</dbReference>
<accession>A0A377Q7J7</accession>
<feature type="signal peptide" evidence="1">
    <location>
        <begin position="1"/>
        <end position="21"/>
    </location>
</feature>
<evidence type="ECO:0000313" key="5">
    <source>
        <dbReference type="Proteomes" id="UP000255108"/>
    </source>
</evidence>
<evidence type="ECO:0000313" key="3">
    <source>
        <dbReference type="EMBL" id="STQ89821.1"/>
    </source>
</evidence>
<gene>
    <name evidence="4" type="ORF">EV682_11466</name>
    <name evidence="3" type="ORF">NCTC11159_00871</name>
</gene>
<evidence type="ECO:0000256" key="1">
    <source>
        <dbReference type="SAM" id="SignalP"/>
    </source>
</evidence>
<evidence type="ECO:0000313" key="6">
    <source>
        <dbReference type="Proteomes" id="UP000295794"/>
    </source>
</evidence>
<keyword evidence="6" id="KW-1185">Reference proteome</keyword>
<keyword evidence="1" id="KW-0732">Signal</keyword>
<dbReference type="Proteomes" id="UP000295794">
    <property type="component" value="Unassembled WGS sequence"/>
</dbReference>
<protein>
    <submittedName>
        <fullName evidence="3">PEP-CTERM motif</fullName>
    </submittedName>
    <submittedName>
        <fullName evidence="4">Secreted protein with PEP-CTERM sorting signal</fullName>
    </submittedName>
</protein>
<proteinExistence type="predicted"/>
<dbReference type="OrthoDB" id="8595268at2"/>
<dbReference type="RefSeq" id="WP_115226227.1">
    <property type="nucleotide sequence ID" value="NZ_CAWOLO010000014.1"/>
</dbReference>
<dbReference type="EMBL" id="SMBT01000014">
    <property type="protein sequence ID" value="TCU82693.1"/>
    <property type="molecule type" value="Genomic_DNA"/>
</dbReference>
<feature type="domain" description="Ice-binding protein C-terminal" evidence="2">
    <location>
        <begin position="160"/>
        <end position="183"/>
    </location>
</feature>
<dbReference type="Proteomes" id="UP000255108">
    <property type="component" value="Unassembled WGS sequence"/>
</dbReference>
<feature type="chain" id="PRO_5016746439" evidence="1">
    <location>
        <begin position="22"/>
        <end position="187"/>
    </location>
</feature>
<dbReference type="Pfam" id="PF07589">
    <property type="entry name" value="PEP-CTERM"/>
    <property type="match status" value="1"/>
</dbReference>
<reference evidence="4 6" key="2">
    <citation type="submission" date="2019-03" db="EMBL/GenBank/DDBJ databases">
        <title>Genomic Encyclopedia of Type Strains, Phase IV (KMG-IV): sequencing the most valuable type-strain genomes for metagenomic binning, comparative biology and taxonomic classification.</title>
        <authorList>
            <person name="Goeker M."/>
        </authorList>
    </citation>
    <scope>NUCLEOTIDE SEQUENCE [LARGE SCALE GENOMIC DNA]</scope>
    <source>
        <strain evidence="4 6">DSM 3764</strain>
    </source>
</reference>
<sequence>MNTFKSFALASIFVLSAPVSAQLIDFDTLGPDSVAITNGYAGFNWSNFASLAGAYIPGSGFEAAVVSGPNIAYNEGGSAASFSGDTAFTLLDLYVTKGYEAGITRFQGYVGDTLTFTQDVFSSTTAPTHAVFNWAGLSKIVLTSETGVAYSAIDNIHIAAVPEPEIYALMGMGVLGLLAARRRKADK</sequence>
<dbReference type="EMBL" id="UGHR01000001">
    <property type="protein sequence ID" value="STQ89821.1"/>
    <property type="molecule type" value="Genomic_DNA"/>
</dbReference>
<name>A0A377Q7J7_9NEIS</name>
<evidence type="ECO:0000313" key="4">
    <source>
        <dbReference type="EMBL" id="TCU82693.1"/>
    </source>
</evidence>
<organism evidence="3 5">
    <name type="scientific">Iodobacter fluviatilis</name>
    <dbReference type="NCBI Taxonomy" id="537"/>
    <lineage>
        <taxon>Bacteria</taxon>
        <taxon>Pseudomonadati</taxon>
        <taxon>Pseudomonadota</taxon>
        <taxon>Betaproteobacteria</taxon>
        <taxon>Neisseriales</taxon>
        <taxon>Chitinibacteraceae</taxon>
        <taxon>Iodobacter</taxon>
    </lineage>
</organism>
<dbReference type="AlphaFoldDB" id="A0A377Q7J7"/>
<dbReference type="NCBIfam" id="TIGR02595">
    <property type="entry name" value="PEP_CTERM"/>
    <property type="match status" value="1"/>
</dbReference>
<evidence type="ECO:0000259" key="2">
    <source>
        <dbReference type="Pfam" id="PF07589"/>
    </source>
</evidence>
<reference evidence="3 5" key="1">
    <citation type="submission" date="2018-06" db="EMBL/GenBank/DDBJ databases">
        <authorList>
            <consortium name="Pathogen Informatics"/>
            <person name="Doyle S."/>
        </authorList>
    </citation>
    <scope>NUCLEOTIDE SEQUENCE [LARGE SCALE GENOMIC DNA]</scope>
    <source>
        <strain evidence="3 5">NCTC11159</strain>
    </source>
</reference>